<dbReference type="GO" id="GO:0061630">
    <property type="term" value="F:ubiquitin protein ligase activity"/>
    <property type="evidence" value="ECO:0007669"/>
    <property type="project" value="UniProtKB-EC"/>
</dbReference>
<dbReference type="SMART" id="SM00185">
    <property type="entry name" value="ARM"/>
    <property type="match status" value="3"/>
</dbReference>
<keyword evidence="4" id="KW-0808">Transferase</keyword>
<dbReference type="Gene3D" id="1.25.10.10">
    <property type="entry name" value="Leucine-rich Repeat Variant"/>
    <property type="match status" value="2"/>
</dbReference>
<dbReference type="EMBL" id="KZ664018">
    <property type="protein sequence ID" value="PPS08366.1"/>
    <property type="molecule type" value="Genomic_DNA"/>
</dbReference>
<feature type="repeat" description="ARM" evidence="7">
    <location>
        <begin position="243"/>
        <end position="283"/>
    </location>
</feature>
<proteinExistence type="predicted"/>
<dbReference type="EC" id="2.3.2.27" evidence="3"/>
<evidence type="ECO:0000256" key="8">
    <source>
        <dbReference type="SAM" id="Coils"/>
    </source>
</evidence>
<organism evidence="10 11">
    <name type="scientific">Gossypium barbadense</name>
    <name type="common">Sea Island cotton</name>
    <name type="synonym">Hibiscus barbadensis</name>
    <dbReference type="NCBI Taxonomy" id="3634"/>
    <lineage>
        <taxon>Eukaryota</taxon>
        <taxon>Viridiplantae</taxon>
        <taxon>Streptophyta</taxon>
        <taxon>Embryophyta</taxon>
        <taxon>Tracheophyta</taxon>
        <taxon>Spermatophyta</taxon>
        <taxon>Magnoliopsida</taxon>
        <taxon>eudicotyledons</taxon>
        <taxon>Gunneridae</taxon>
        <taxon>Pentapetalae</taxon>
        <taxon>rosids</taxon>
        <taxon>malvids</taxon>
        <taxon>Malvales</taxon>
        <taxon>Malvaceae</taxon>
        <taxon>Malvoideae</taxon>
        <taxon>Gossypium</taxon>
    </lineage>
</organism>
<dbReference type="SUPFAM" id="SSF48371">
    <property type="entry name" value="ARM repeat"/>
    <property type="match status" value="1"/>
</dbReference>
<dbReference type="PROSITE" id="PS50176">
    <property type="entry name" value="ARM_REPEAT"/>
    <property type="match status" value="2"/>
</dbReference>
<name>A0A2P5XYI7_GOSBA</name>
<feature type="domain" description="U-box" evidence="9">
    <location>
        <begin position="58"/>
        <end position="104"/>
    </location>
</feature>
<dbReference type="OrthoDB" id="7537227at2759"/>
<dbReference type="InterPro" id="IPR003613">
    <property type="entry name" value="Ubox_domain"/>
</dbReference>
<accession>A0A2P5XYI7</accession>
<evidence type="ECO:0000256" key="6">
    <source>
        <dbReference type="ARBA" id="ARBA00022786"/>
    </source>
</evidence>
<evidence type="ECO:0000256" key="7">
    <source>
        <dbReference type="PROSITE-ProRule" id="PRU00259"/>
    </source>
</evidence>
<dbReference type="PANTHER" id="PTHR23315">
    <property type="entry name" value="U BOX DOMAIN-CONTAINING"/>
    <property type="match status" value="1"/>
</dbReference>
<dbReference type="InterPro" id="IPR000225">
    <property type="entry name" value="Armadillo"/>
</dbReference>
<evidence type="ECO:0000256" key="2">
    <source>
        <dbReference type="ARBA" id="ARBA00004906"/>
    </source>
</evidence>
<dbReference type="Pfam" id="PF04564">
    <property type="entry name" value="U-box"/>
    <property type="match status" value="1"/>
</dbReference>
<dbReference type="InterPro" id="IPR016024">
    <property type="entry name" value="ARM-type_fold"/>
</dbReference>
<dbReference type="PANTHER" id="PTHR23315:SF7">
    <property type="entry name" value="U-BOX DOMAIN-CONTAINING PROTEIN 4"/>
    <property type="match status" value="1"/>
</dbReference>
<dbReference type="PROSITE" id="PS51698">
    <property type="entry name" value="U_BOX"/>
    <property type="match status" value="1"/>
</dbReference>
<dbReference type="Proteomes" id="UP000239757">
    <property type="component" value="Unassembled WGS sequence"/>
</dbReference>
<comment type="catalytic activity">
    <reaction evidence="1">
        <text>S-ubiquitinyl-[E2 ubiquitin-conjugating enzyme]-L-cysteine + [acceptor protein]-L-lysine = [E2 ubiquitin-conjugating enzyme]-L-cysteine + N(6)-ubiquitinyl-[acceptor protein]-L-lysine.</text>
        <dbReference type="EC" id="2.3.2.27"/>
    </reaction>
</comment>
<reference evidence="10 11" key="1">
    <citation type="submission" date="2015-01" db="EMBL/GenBank/DDBJ databases">
        <title>Genome of allotetraploid Gossypium barbadense reveals genomic plasticity and fiber elongation in cotton evolution.</title>
        <authorList>
            <person name="Chen X."/>
            <person name="Liu X."/>
            <person name="Zhao B."/>
            <person name="Zheng H."/>
            <person name="Hu Y."/>
            <person name="Lu G."/>
            <person name="Yang C."/>
            <person name="Chen J."/>
            <person name="Shan C."/>
            <person name="Zhang L."/>
            <person name="Zhou Y."/>
            <person name="Wang L."/>
            <person name="Guo W."/>
            <person name="Bai Y."/>
            <person name="Ruan J."/>
            <person name="Shangguan X."/>
            <person name="Mao Y."/>
            <person name="Jiang J."/>
            <person name="Zhu Y."/>
            <person name="Lei J."/>
            <person name="Kang H."/>
            <person name="Chen S."/>
            <person name="He X."/>
            <person name="Wang R."/>
            <person name="Wang Y."/>
            <person name="Chen J."/>
            <person name="Wang L."/>
            <person name="Yu S."/>
            <person name="Wang B."/>
            <person name="Wei J."/>
            <person name="Song S."/>
            <person name="Lu X."/>
            <person name="Gao Z."/>
            <person name="Gu W."/>
            <person name="Deng X."/>
            <person name="Ma D."/>
            <person name="Wang S."/>
            <person name="Liang W."/>
            <person name="Fang L."/>
            <person name="Cai C."/>
            <person name="Zhu X."/>
            <person name="Zhou B."/>
            <person name="Zhang Y."/>
            <person name="Chen Z."/>
            <person name="Xu S."/>
            <person name="Zhu R."/>
            <person name="Wang S."/>
            <person name="Zhang T."/>
            <person name="Zhao G."/>
        </authorList>
    </citation>
    <scope>NUCLEOTIDE SEQUENCE [LARGE SCALE GENOMIC DNA]</scope>
    <source>
        <strain evidence="11">cv. Xinhai21</strain>
        <tissue evidence="10">Leaf</tissue>
    </source>
</reference>
<evidence type="ECO:0000256" key="1">
    <source>
        <dbReference type="ARBA" id="ARBA00000900"/>
    </source>
</evidence>
<comment type="pathway">
    <text evidence="2">Protein modification; protein ubiquitination.</text>
</comment>
<keyword evidence="5" id="KW-0677">Repeat</keyword>
<feature type="coiled-coil region" evidence="8">
    <location>
        <begin position="23"/>
        <end position="53"/>
    </location>
</feature>
<evidence type="ECO:0000259" key="9">
    <source>
        <dbReference type="PROSITE" id="PS51698"/>
    </source>
</evidence>
<evidence type="ECO:0000313" key="10">
    <source>
        <dbReference type="EMBL" id="PPS08366.1"/>
    </source>
</evidence>
<dbReference type="UniPathway" id="UPA00143"/>
<dbReference type="Pfam" id="PF00514">
    <property type="entry name" value="Arm"/>
    <property type="match status" value="1"/>
</dbReference>
<evidence type="ECO:0000256" key="3">
    <source>
        <dbReference type="ARBA" id="ARBA00012483"/>
    </source>
</evidence>
<sequence length="352" mass="38438">MDSVGPSSEIVVRNAKSLSLKSKQDILIEAVALEKLKKNAEQAEETVEVECIDQLIALAFIEKWIDLGITVCPTTRQIMAHTFFIPNYTMKALVANWCKSNNVKLPDPMESTSLNQVYPFRATEVKTLVEDLKSTSTDTQRVATTQLRLLTKQSRDNRIIIANCGAVSLLVDLLYSPDIMTRENAVTALLNLSNIYNNKTAIANANAIELLIHVLETRSPVAKENLAATLFSLSVIEVNRVRIGIWPLVDLLRNAGMVDKAVVLLANLATIPEGRSAIAQEGGIPRLDEVVELGSVRGKEHATAALLQLCTTCRTAPPLVALSRSGTPTAKGKAQVLLSYFRNQRHANAESG</sequence>
<keyword evidence="6" id="KW-0833">Ubl conjugation pathway</keyword>
<dbReference type="GO" id="GO:0016567">
    <property type="term" value="P:protein ubiquitination"/>
    <property type="evidence" value="ECO:0007669"/>
    <property type="project" value="UniProtKB-UniPathway"/>
</dbReference>
<keyword evidence="8" id="KW-0175">Coiled coil</keyword>
<dbReference type="Gene3D" id="3.30.40.10">
    <property type="entry name" value="Zinc/RING finger domain, C3HC4 (zinc finger)"/>
    <property type="match status" value="1"/>
</dbReference>
<dbReference type="InterPro" id="IPR013083">
    <property type="entry name" value="Znf_RING/FYVE/PHD"/>
</dbReference>
<feature type="repeat" description="ARM" evidence="7">
    <location>
        <begin position="165"/>
        <end position="207"/>
    </location>
</feature>
<protein>
    <recommendedName>
        <fullName evidence="3">RING-type E3 ubiquitin transferase</fullName>
        <ecNumber evidence="3">2.3.2.27</ecNumber>
    </recommendedName>
</protein>
<dbReference type="InterPro" id="IPR011989">
    <property type="entry name" value="ARM-like"/>
</dbReference>
<evidence type="ECO:0000313" key="11">
    <source>
        <dbReference type="Proteomes" id="UP000239757"/>
    </source>
</evidence>
<dbReference type="AlphaFoldDB" id="A0A2P5XYI7"/>
<evidence type="ECO:0000256" key="4">
    <source>
        <dbReference type="ARBA" id="ARBA00022679"/>
    </source>
</evidence>
<dbReference type="SUPFAM" id="SSF57850">
    <property type="entry name" value="RING/U-box"/>
    <property type="match status" value="1"/>
</dbReference>
<evidence type="ECO:0000256" key="5">
    <source>
        <dbReference type="ARBA" id="ARBA00022737"/>
    </source>
</evidence>
<gene>
    <name evidence="10" type="ORF">GOBAR_AA12263</name>
</gene>